<feature type="domain" description="Bacterial sugar transferase" evidence="3">
    <location>
        <begin position="240"/>
        <end position="418"/>
    </location>
</feature>
<comment type="similarity">
    <text evidence="1">Belongs to the bacterial sugar transferase family.</text>
</comment>
<keyword evidence="2" id="KW-0472">Membrane</keyword>
<proteinExistence type="inferred from homology"/>
<protein>
    <recommendedName>
        <fullName evidence="3">Bacterial sugar transferase domain-containing protein</fullName>
    </recommendedName>
</protein>
<dbReference type="AlphaFoldDB" id="A0A2M7TFX2"/>
<feature type="transmembrane region" description="Helical" evidence="2">
    <location>
        <begin position="71"/>
        <end position="95"/>
    </location>
</feature>
<dbReference type="InterPro" id="IPR003362">
    <property type="entry name" value="Bact_transf"/>
</dbReference>
<accession>A0A2M7TFX2</accession>
<feature type="transmembrane region" description="Helical" evidence="2">
    <location>
        <begin position="242"/>
        <end position="265"/>
    </location>
</feature>
<feature type="transmembrane region" description="Helical" evidence="2">
    <location>
        <begin position="107"/>
        <end position="125"/>
    </location>
</feature>
<dbReference type="Pfam" id="PF02397">
    <property type="entry name" value="Bac_transf"/>
    <property type="match status" value="1"/>
</dbReference>
<keyword evidence="2" id="KW-0812">Transmembrane</keyword>
<evidence type="ECO:0000313" key="5">
    <source>
        <dbReference type="Proteomes" id="UP000230553"/>
    </source>
</evidence>
<feature type="transmembrane region" description="Helical" evidence="2">
    <location>
        <begin position="7"/>
        <end position="29"/>
    </location>
</feature>
<dbReference type="PANTHER" id="PTHR30576">
    <property type="entry name" value="COLANIC BIOSYNTHESIS UDP-GLUCOSE LIPID CARRIER TRANSFERASE"/>
    <property type="match status" value="1"/>
</dbReference>
<keyword evidence="2" id="KW-1133">Transmembrane helix</keyword>
<feature type="transmembrane region" description="Helical" evidence="2">
    <location>
        <begin position="41"/>
        <end position="59"/>
    </location>
</feature>
<reference evidence="5" key="1">
    <citation type="submission" date="2017-09" db="EMBL/GenBank/DDBJ databases">
        <title>Depth-based differentiation of microbial function through sediment-hosted aquifers and enrichment of novel symbionts in the deep terrestrial subsurface.</title>
        <authorList>
            <person name="Probst A.J."/>
            <person name="Ladd B."/>
            <person name="Jarett J.K."/>
            <person name="Geller-Mcgrath D.E."/>
            <person name="Sieber C.M.K."/>
            <person name="Emerson J.B."/>
            <person name="Anantharaman K."/>
            <person name="Thomas B.C."/>
            <person name="Malmstrom R."/>
            <person name="Stieglmeier M."/>
            <person name="Klingl A."/>
            <person name="Woyke T."/>
            <person name="Ryan C.M."/>
            <person name="Banfield J.F."/>
        </authorList>
    </citation>
    <scope>NUCLEOTIDE SEQUENCE [LARGE SCALE GENOMIC DNA]</scope>
</reference>
<sequence>MSKIKTFILFIGDVAVLYGSLVLTMILRYGPANFEQSFSAHIKPFSLIFVFWLLIFYLADLYKVKNSGASLNVLQTFAFAIFISVIGSIILFYLFPSVFELTPKTNLVILTLVFGIIDIGWRFGLTKIFISGGLKTRVVFIGDSPITDEVKLYLQKNPQIGYEIISKIDDGADMVVIQPNAKNDPKFIDFFYGLLAAKIAIVDSIKFYETIFQKLPIEEIERGWFIEKITTRRKFYEFSKRATDIIFSIILGVIFLPIGLIIAILTKLSSRKGPVIFKQERVGLNNKNFILLKFGTMKEDKGPLWTNKNDDRITLLGKFLTHTHLDEIPQFYNIFKGDISFIGPRAERKELVEIYRQISHYEIRHVVKPGLTGWAQVNYKASASVEEAKEKLKYDIYYIKNRSLILDFIIFLKTARYFFFSQK</sequence>
<name>A0A2M7TFX2_9BACT</name>
<evidence type="ECO:0000259" key="3">
    <source>
        <dbReference type="Pfam" id="PF02397"/>
    </source>
</evidence>
<evidence type="ECO:0000313" key="4">
    <source>
        <dbReference type="EMBL" id="PIZ44856.1"/>
    </source>
</evidence>
<dbReference type="Proteomes" id="UP000230553">
    <property type="component" value="Unassembled WGS sequence"/>
</dbReference>
<evidence type="ECO:0000256" key="2">
    <source>
        <dbReference type="SAM" id="Phobius"/>
    </source>
</evidence>
<dbReference type="PANTHER" id="PTHR30576:SF0">
    <property type="entry name" value="UNDECAPRENYL-PHOSPHATE N-ACETYLGALACTOSAMINYL 1-PHOSPHATE TRANSFERASE-RELATED"/>
    <property type="match status" value="1"/>
</dbReference>
<gene>
    <name evidence="4" type="ORF">COY31_01640</name>
</gene>
<dbReference type="GO" id="GO:0016780">
    <property type="term" value="F:phosphotransferase activity, for other substituted phosphate groups"/>
    <property type="evidence" value="ECO:0007669"/>
    <property type="project" value="TreeGrafter"/>
</dbReference>
<dbReference type="EMBL" id="PFNM01000033">
    <property type="protein sequence ID" value="PIZ44856.1"/>
    <property type="molecule type" value="Genomic_DNA"/>
</dbReference>
<comment type="caution">
    <text evidence="4">The sequence shown here is derived from an EMBL/GenBank/DDBJ whole genome shotgun (WGS) entry which is preliminary data.</text>
</comment>
<organism evidence="4 5">
    <name type="scientific">Candidatus Wolfebacteria bacterium CG_4_10_14_0_2_um_filter_39_18</name>
    <dbReference type="NCBI Taxonomy" id="1975061"/>
    <lineage>
        <taxon>Bacteria</taxon>
        <taxon>Candidatus Wolfeibacteriota</taxon>
    </lineage>
</organism>
<evidence type="ECO:0000256" key="1">
    <source>
        <dbReference type="ARBA" id="ARBA00006464"/>
    </source>
</evidence>